<reference evidence="1 2" key="1">
    <citation type="submission" date="2024-07" db="EMBL/GenBank/DDBJ databases">
        <title>Genomic Encyclopedia of Type Strains, Phase V (KMG-V): Genome sequencing to study the core and pangenomes of soil and plant-associated prokaryotes.</title>
        <authorList>
            <person name="Whitman W."/>
        </authorList>
    </citation>
    <scope>NUCLEOTIDE SEQUENCE [LARGE SCALE GENOMIC DNA]</scope>
    <source>
        <strain evidence="1 2">USDA 152</strain>
    </source>
</reference>
<sequence length="78" mass="8570">MKCRAMRVGGVETNSDIDDIKLLAHAIGIKTSQDALTLVEKFYPQNALQPKTRLGLEEIFSNLETGPEGDRMPPSSQP</sequence>
<dbReference type="Proteomes" id="UP001565369">
    <property type="component" value="Unassembled WGS sequence"/>
</dbReference>
<evidence type="ECO:0000313" key="2">
    <source>
        <dbReference type="Proteomes" id="UP001565369"/>
    </source>
</evidence>
<gene>
    <name evidence="1" type="ORF">ABIG07_001722</name>
</gene>
<comment type="caution">
    <text evidence="1">The sequence shown here is derived from an EMBL/GenBank/DDBJ whole genome shotgun (WGS) entry which is preliminary data.</text>
</comment>
<protein>
    <submittedName>
        <fullName evidence="1">Uncharacterized protein</fullName>
    </submittedName>
</protein>
<evidence type="ECO:0000313" key="1">
    <source>
        <dbReference type="EMBL" id="MEY9452774.1"/>
    </source>
</evidence>
<proteinExistence type="predicted"/>
<name>A0ABV4FMH2_9BRAD</name>
<keyword evidence="2" id="KW-1185">Reference proteome</keyword>
<dbReference type="EMBL" id="JBGBZJ010000003">
    <property type="protein sequence ID" value="MEY9452774.1"/>
    <property type="molecule type" value="Genomic_DNA"/>
</dbReference>
<organism evidence="1 2">
    <name type="scientific">Bradyrhizobium ottawaense</name>
    <dbReference type="NCBI Taxonomy" id="931866"/>
    <lineage>
        <taxon>Bacteria</taxon>
        <taxon>Pseudomonadati</taxon>
        <taxon>Pseudomonadota</taxon>
        <taxon>Alphaproteobacteria</taxon>
        <taxon>Hyphomicrobiales</taxon>
        <taxon>Nitrobacteraceae</taxon>
        <taxon>Bradyrhizobium</taxon>
    </lineage>
</organism>
<accession>A0ABV4FMH2</accession>